<reference evidence="2 3" key="2">
    <citation type="submission" date="2019-09" db="EMBL/GenBank/DDBJ databases">
        <authorList>
            <person name="Jin C."/>
        </authorList>
    </citation>
    <scope>NUCLEOTIDE SEQUENCE [LARGE SCALE GENOMIC DNA]</scope>
    <source>
        <strain evidence="2 3">BN140002</strain>
    </source>
</reference>
<reference evidence="2 3" key="1">
    <citation type="submission" date="2019-09" db="EMBL/GenBank/DDBJ databases">
        <title>Salinarimonas rosea gen. nov., sp. nov., a new member of the a-2 subgroup of the Proteobacteria.</title>
        <authorList>
            <person name="Liu J."/>
        </authorList>
    </citation>
    <scope>NUCLEOTIDE SEQUENCE [LARGE SCALE GENOMIC DNA]</scope>
    <source>
        <strain evidence="2 3">BN140002</strain>
    </source>
</reference>
<dbReference type="Proteomes" id="UP000323142">
    <property type="component" value="Unassembled WGS sequence"/>
</dbReference>
<feature type="region of interest" description="Disordered" evidence="1">
    <location>
        <begin position="44"/>
        <end position="66"/>
    </location>
</feature>
<dbReference type="EMBL" id="VUOA01000009">
    <property type="protein sequence ID" value="KAA2241136.1"/>
    <property type="molecule type" value="Genomic_DNA"/>
</dbReference>
<proteinExistence type="predicted"/>
<gene>
    <name evidence="2" type="ORF">F0L46_04885</name>
</gene>
<dbReference type="OrthoDB" id="8020540at2"/>
<comment type="caution">
    <text evidence="2">The sequence shown here is derived from an EMBL/GenBank/DDBJ whole genome shotgun (WGS) entry which is preliminary data.</text>
</comment>
<sequence length="66" mass="7524">MEKLNDYRGHARECRRLATLTSREDHRAALIQMAETWEQLAIEREPKVKADEPTLSADGLSAESNN</sequence>
<dbReference type="AlphaFoldDB" id="A0A5B2VS15"/>
<evidence type="ECO:0000313" key="3">
    <source>
        <dbReference type="Proteomes" id="UP000323142"/>
    </source>
</evidence>
<accession>A0A5B2VS15</accession>
<name>A0A5B2VS15_9HYPH</name>
<evidence type="ECO:0000313" key="2">
    <source>
        <dbReference type="EMBL" id="KAA2241136.1"/>
    </source>
</evidence>
<keyword evidence="3" id="KW-1185">Reference proteome</keyword>
<dbReference type="RefSeq" id="WP_149815917.1">
    <property type="nucleotide sequence ID" value="NZ_VUOA01000009.1"/>
</dbReference>
<protein>
    <submittedName>
        <fullName evidence="2">Uncharacterized protein</fullName>
    </submittedName>
</protein>
<organism evidence="2 3">
    <name type="scientific">Salinarimonas soli</name>
    <dbReference type="NCBI Taxonomy" id="1638099"/>
    <lineage>
        <taxon>Bacteria</taxon>
        <taxon>Pseudomonadati</taxon>
        <taxon>Pseudomonadota</taxon>
        <taxon>Alphaproteobacteria</taxon>
        <taxon>Hyphomicrobiales</taxon>
        <taxon>Salinarimonadaceae</taxon>
        <taxon>Salinarimonas</taxon>
    </lineage>
</organism>
<evidence type="ECO:0000256" key="1">
    <source>
        <dbReference type="SAM" id="MobiDB-lite"/>
    </source>
</evidence>